<reference evidence="1 2" key="1">
    <citation type="submission" date="2020-04" db="EMBL/GenBank/DDBJ databases">
        <authorList>
            <person name="De Canck E."/>
        </authorList>
    </citation>
    <scope>NUCLEOTIDE SEQUENCE [LARGE SCALE GENOMIC DNA]</scope>
    <source>
        <strain evidence="1 2">LMG 22037</strain>
    </source>
</reference>
<gene>
    <name evidence="1" type="ORF">LMG22037_06448</name>
</gene>
<evidence type="ECO:0000313" key="2">
    <source>
        <dbReference type="Proteomes" id="UP000494249"/>
    </source>
</evidence>
<dbReference type="EMBL" id="CADIKB010000069">
    <property type="protein sequence ID" value="CAB3741072.1"/>
    <property type="molecule type" value="Genomic_DNA"/>
</dbReference>
<sequence length="220" mass="23669">MKVDERRNLVLPVVTERVVRKVTQEVEGKPVTKDVAEEVVRIHAFHVPISRAIFEQHYRVLASTKAALQGKGTAYLVSAGPRIAALTLKDECRKEAAALGMVDEQGNVQDEISEALFAEFKRLTTILCPGPHGWDQIPVGTAISSGKIDAEDWEEALAGIVFFTSHYALARKADRASAAKGTAEFLGASITSSTPTEFLASLPTLTQAAPTTKTPSSIPS</sequence>
<organism evidence="1 2">
    <name type="scientific">Paraburkholderia phenoliruptrix</name>
    <dbReference type="NCBI Taxonomy" id="252970"/>
    <lineage>
        <taxon>Bacteria</taxon>
        <taxon>Pseudomonadati</taxon>
        <taxon>Pseudomonadota</taxon>
        <taxon>Betaproteobacteria</taxon>
        <taxon>Burkholderiales</taxon>
        <taxon>Burkholderiaceae</taxon>
        <taxon>Paraburkholderia</taxon>
    </lineage>
</organism>
<dbReference type="RefSeq" id="WP_082201435.1">
    <property type="nucleotide sequence ID" value="NZ_CADFGL010000063.1"/>
</dbReference>
<accession>A0A6J5CML9</accession>
<name>A0A6J5CML9_9BURK</name>
<protein>
    <submittedName>
        <fullName evidence="1">Uncharacterized protein</fullName>
    </submittedName>
</protein>
<dbReference type="AlphaFoldDB" id="A0A6J5CML9"/>
<dbReference type="Proteomes" id="UP000494249">
    <property type="component" value="Unassembled WGS sequence"/>
</dbReference>
<evidence type="ECO:0000313" key="1">
    <source>
        <dbReference type="EMBL" id="CAB3741072.1"/>
    </source>
</evidence>
<proteinExistence type="predicted"/>